<dbReference type="InterPro" id="IPR029000">
    <property type="entry name" value="Cyclophilin-like_dom_sf"/>
</dbReference>
<dbReference type="Gene3D" id="3.30.1360.40">
    <property type="match status" value="1"/>
</dbReference>
<evidence type="ECO:0000256" key="3">
    <source>
        <dbReference type="ARBA" id="ARBA00022840"/>
    </source>
</evidence>
<dbReference type="InterPro" id="IPR003833">
    <property type="entry name" value="CT_C_D"/>
</dbReference>
<dbReference type="EMBL" id="BARW01032204">
    <property type="protein sequence ID" value="GAJ10693.1"/>
    <property type="molecule type" value="Genomic_DNA"/>
</dbReference>
<keyword evidence="4" id="KW-0175">Coiled coil</keyword>
<evidence type="ECO:0000256" key="1">
    <source>
        <dbReference type="ARBA" id="ARBA00022741"/>
    </source>
</evidence>
<keyword evidence="1" id="KW-0547">Nucleotide-binding</keyword>
<dbReference type="InterPro" id="IPR010016">
    <property type="entry name" value="PxpB"/>
</dbReference>
<proteinExistence type="predicted"/>
<organism evidence="6">
    <name type="scientific">marine sediment metagenome</name>
    <dbReference type="NCBI Taxonomy" id="412755"/>
    <lineage>
        <taxon>unclassified sequences</taxon>
        <taxon>metagenomes</taxon>
        <taxon>ecological metagenomes</taxon>
    </lineage>
</organism>
<evidence type="ECO:0000259" key="5">
    <source>
        <dbReference type="SMART" id="SM00796"/>
    </source>
</evidence>
<feature type="non-terminal residue" evidence="6">
    <location>
        <position position="192"/>
    </location>
</feature>
<dbReference type="GO" id="GO:0005524">
    <property type="term" value="F:ATP binding"/>
    <property type="evidence" value="ECO:0007669"/>
    <property type="project" value="UniProtKB-KW"/>
</dbReference>
<dbReference type="SMART" id="SM00796">
    <property type="entry name" value="AHS1"/>
    <property type="match status" value="1"/>
</dbReference>
<evidence type="ECO:0000256" key="4">
    <source>
        <dbReference type="SAM" id="Coils"/>
    </source>
</evidence>
<feature type="domain" description="Carboxyltransferase" evidence="5">
    <location>
        <begin position="9"/>
        <end position="192"/>
    </location>
</feature>
<dbReference type="SUPFAM" id="SSF160467">
    <property type="entry name" value="PH0987 N-terminal domain-like"/>
    <property type="match status" value="1"/>
</dbReference>
<evidence type="ECO:0000256" key="2">
    <source>
        <dbReference type="ARBA" id="ARBA00022801"/>
    </source>
</evidence>
<dbReference type="PANTHER" id="PTHR34698">
    <property type="entry name" value="5-OXOPROLINASE SUBUNIT B"/>
    <property type="match status" value="1"/>
</dbReference>
<dbReference type="Gene3D" id="2.40.100.10">
    <property type="entry name" value="Cyclophilin-like"/>
    <property type="match status" value="1"/>
</dbReference>
<evidence type="ECO:0000313" key="6">
    <source>
        <dbReference type="EMBL" id="GAJ10693.1"/>
    </source>
</evidence>
<keyword evidence="3" id="KW-0067">ATP-binding</keyword>
<dbReference type="PANTHER" id="PTHR34698:SF2">
    <property type="entry name" value="5-OXOPROLINASE SUBUNIT B"/>
    <property type="match status" value="1"/>
</dbReference>
<dbReference type="NCBIfam" id="TIGR00370">
    <property type="entry name" value="5-oxoprolinase subunit PxpB"/>
    <property type="match status" value="1"/>
</dbReference>
<dbReference type="SUPFAM" id="SSF50891">
    <property type="entry name" value="Cyclophilin-like"/>
    <property type="match status" value="1"/>
</dbReference>
<gene>
    <name evidence="6" type="ORF">S12H4_51026</name>
</gene>
<dbReference type="AlphaFoldDB" id="X1TZF4"/>
<keyword evidence="2" id="KW-0378">Hydrolase</keyword>
<accession>X1TZF4</accession>
<comment type="caution">
    <text evidence="6">The sequence shown here is derived from an EMBL/GenBank/DDBJ whole genome shotgun (WGS) entry which is preliminary data.</text>
</comment>
<sequence length="192" mass="21491">MHSGLFERAFFRIAGDQGLLVEYGDEIDFEVNTKVRTMAIIMKQNTPKGVIETIPTYRSLLLVYDPSITNLAKLQKELQKLEKRLEEIQIPPPDTVEIPVCYGGEFGPDIEFVAETHNLSVKEVIQLHSEPEYLIYMVGFTPGFPFLGGLSEKLHTPRLETPRTFVPKGSVGIANNQTGIYPVSSPGGWQLI</sequence>
<name>X1TZF4_9ZZZZ</name>
<protein>
    <recommendedName>
        <fullName evidence="5">Carboxyltransferase domain-containing protein</fullName>
    </recommendedName>
</protein>
<feature type="coiled-coil region" evidence="4">
    <location>
        <begin position="64"/>
        <end position="91"/>
    </location>
</feature>
<reference evidence="6" key="1">
    <citation type="journal article" date="2014" name="Front. Microbiol.">
        <title>High frequency of phylogenetically diverse reductive dehalogenase-homologous genes in deep subseafloor sedimentary metagenomes.</title>
        <authorList>
            <person name="Kawai M."/>
            <person name="Futagami T."/>
            <person name="Toyoda A."/>
            <person name="Takaki Y."/>
            <person name="Nishi S."/>
            <person name="Hori S."/>
            <person name="Arai W."/>
            <person name="Tsubouchi T."/>
            <person name="Morono Y."/>
            <person name="Uchiyama I."/>
            <person name="Ito T."/>
            <person name="Fujiyama A."/>
            <person name="Inagaki F."/>
            <person name="Takami H."/>
        </authorList>
    </citation>
    <scope>NUCLEOTIDE SEQUENCE</scope>
    <source>
        <strain evidence="6">Expedition CK06-06</strain>
    </source>
</reference>
<dbReference type="Pfam" id="PF02682">
    <property type="entry name" value="CT_C_D"/>
    <property type="match status" value="1"/>
</dbReference>
<dbReference type="GO" id="GO:0016787">
    <property type="term" value="F:hydrolase activity"/>
    <property type="evidence" value="ECO:0007669"/>
    <property type="project" value="UniProtKB-KW"/>
</dbReference>